<dbReference type="PANTHER" id="PTHR37383:SF1">
    <property type="entry name" value="OS01G0694200 PROTEIN"/>
    <property type="match status" value="1"/>
</dbReference>
<evidence type="ECO:0000313" key="1">
    <source>
        <dbReference type="EnsemblPlants" id="cds.evm.model.10.1621"/>
    </source>
</evidence>
<dbReference type="OMA" id="DNAMKVQ"/>
<protein>
    <submittedName>
        <fullName evidence="1">Uncharacterized protein</fullName>
    </submittedName>
</protein>
<accession>A0A803QKC3</accession>
<proteinExistence type="predicted"/>
<dbReference type="PANTHER" id="PTHR37383">
    <property type="entry name" value="OS01G0694200 PROTEIN"/>
    <property type="match status" value="1"/>
</dbReference>
<dbReference type="EnsemblPlants" id="evm.model.10.1621">
    <property type="protein sequence ID" value="cds.evm.model.10.1621"/>
    <property type="gene ID" value="evm.TU.10.1621"/>
</dbReference>
<evidence type="ECO:0000313" key="2">
    <source>
        <dbReference type="Proteomes" id="UP000596661"/>
    </source>
</evidence>
<organism evidence="1 2">
    <name type="scientific">Cannabis sativa</name>
    <name type="common">Hemp</name>
    <name type="synonym">Marijuana</name>
    <dbReference type="NCBI Taxonomy" id="3483"/>
    <lineage>
        <taxon>Eukaryota</taxon>
        <taxon>Viridiplantae</taxon>
        <taxon>Streptophyta</taxon>
        <taxon>Embryophyta</taxon>
        <taxon>Tracheophyta</taxon>
        <taxon>Spermatophyta</taxon>
        <taxon>Magnoliopsida</taxon>
        <taxon>eudicotyledons</taxon>
        <taxon>Gunneridae</taxon>
        <taxon>Pentapetalae</taxon>
        <taxon>rosids</taxon>
        <taxon>fabids</taxon>
        <taxon>Rosales</taxon>
        <taxon>Cannabaceae</taxon>
        <taxon>Cannabis</taxon>
    </lineage>
</organism>
<dbReference type="Proteomes" id="UP000596661">
    <property type="component" value="Unassembled WGS sequence"/>
</dbReference>
<keyword evidence="2" id="KW-1185">Reference proteome</keyword>
<dbReference type="EMBL" id="UZAU01000821">
    <property type="status" value="NOT_ANNOTATED_CDS"/>
    <property type="molecule type" value="Genomic_DNA"/>
</dbReference>
<reference evidence="1" key="1">
    <citation type="submission" date="2021-03" db="UniProtKB">
        <authorList>
            <consortium name="EnsemblPlants"/>
        </authorList>
    </citation>
    <scope>IDENTIFICATION</scope>
</reference>
<dbReference type="AlphaFoldDB" id="A0A803QKC3"/>
<sequence>MHSDTSFSLYPYLSPLHQLSSLPSPTQTIVPAPSSSSAFVLLKNPSPANPKYGSESDSHVVFVVSGPHAGGSRVLLRFYILQRQKKIFSRAQVVCSQKDLRFDQRLGVLVDSVHGVSIKLSGSVNFMAMYSASTSKVWVFALKLVGDDYGDGIAVKLMRCAVIDCCKPLFSISVSFGLLIFGEENGVRAFNLRQLLKGRDSKAKRSQLNSNVRKLGLPNGVVGVDVGGDRCGKCDVVEGTSELTCHCYLEGSKQKHLLSEKQRAIRLRQDSSESGACFVAFSGKDAEKLNARVTKSVKAISIQAMSPKKFIILDSAGDLHFLCWSNHVPGLDKASHMQRLPRVMNVQRLAVLADSSIRTQTIWVSDGCHSLHMMEASDMDTVVNENDRTDNEEKLMQFSVIRAIFTSEKIEDVIPLAANSTLVLGQEYQVNPPFPFMHHASFAPTDICAFHPVVQVVYTHMKFLEVAQLSVLLQWFPFTCSLSGYYGYVCYFVAKSMSYSFFINLVVKKWLGSTLSSWR</sequence>
<dbReference type="Gramene" id="evm.model.10.1621">
    <property type="protein sequence ID" value="cds.evm.model.10.1621"/>
    <property type="gene ID" value="evm.TU.10.1621"/>
</dbReference>
<name>A0A803QKC3_CANSA</name>